<keyword evidence="1" id="KW-1133">Transmembrane helix</keyword>
<evidence type="ECO:0000256" key="1">
    <source>
        <dbReference type="SAM" id="Phobius"/>
    </source>
</evidence>
<feature type="domain" description="M23ase beta-sheet core" evidence="2">
    <location>
        <begin position="186"/>
        <end position="282"/>
    </location>
</feature>
<dbReference type="EMBL" id="PVNO01000031">
    <property type="protein sequence ID" value="PRO67520.1"/>
    <property type="molecule type" value="Genomic_DNA"/>
</dbReference>
<dbReference type="InterPro" id="IPR016047">
    <property type="entry name" value="M23ase_b-sheet_dom"/>
</dbReference>
<sequence>MTVAVGILALTKSSDFPTGSTALINFVKGRLIWLFLIVIIVSFCCLLSSHVLAKTTGCFDNKRFCFKLTPSSTSLYLVSVQRKVSFPVALTLYSDELLQIPSQEKSLKSLFHANAFLNTDNPIPLGVIEEPETFWETMRVKWTVGRIDAKHDDTYTYLSPLQPASKYSIVQGFNGTFTHSGASRFALDFAAPVGTPVLAAREGVVIDTKDDGDKGGPSPELAKYANYVVVLHSDGTTGEYYHLKHKGAVVTRGQTVQRGQLIGYTGNTGFSSLPHLHFAVYAAKFHGKYVSVPFSLADTSL</sequence>
<keyword evidence="1" id="KW-0812">Transmembrane</keyword>
<keyword evidence="1" id="KW-0472">Membrane</keyword>
<dbReference type="Proteomes" id="UP000239539">
    <property type="component" value="Unassembled WGS sequence"/>
</dbReference>
<comment type="caution">
    <text evidence="3">The sequence shown here is derived from an EMBL/GenBank/DDBJ whole genome shotgun (WGS) entry which is preliminary data.</text>
</comment>
<dbReference type="Gene3D" id="2.70.70.10">
    <property type="entry name" value="Glucose Permease (Domain IIA)"/>
    <property type="match status" value="1"/>
</dbReference>
<organism evidence="3 4">
    <name type="scientific">Alteromonas gracilis</name>
    <dbReference type="NCBI Taxonomy" id="1479524"/>
    <lineage>
        <taxon>Bacteria</taxon>
        <taxon>Pseudomonadati</taxon>
        <taxon>Pseudomonadota</taxon>
        <taxon>Gammaproteobacteria</taxon>
        <taxon>Alteromonadales</taxon>
        <taxon>Alteromonadaceae</taxon>
        <taxon>Alteromonas/Salinimonas group</taxon>
        <taxon>Alteromonas</taxon>
    </lineage>
</organism>
<dbReference type="Pfam" id="PF01551">
    <property type="entry name" value="Peptidase_M23"/>
    <property type="match status" value="1"/>
</dbReference>
<evidence type="ECO:0000313" key="3">
    <source>
        <dbReference type="EMBL" id="PRO67520.1"/>
    </source>
</evidence>
<keyword evidence="4" id="KW-1185">Reference proteome</keyword>
<reference evidence="4" key="1">
    <citation type="journal article" date="2020" name="Int. J. Syst. Evol. Microbiol.">
        <title>Alteromonas alba sp. nov., a marine bacterium isolated from the seawater of the West Pacific Ocean.</title>
        <authorList>
            <person name="Sun C."/>
            <person name="Wu Y.-H."/>
            <person name="Xamxidin M."/>
            <person name="Cheng H."/>
            <person name="Xu X.-W."/>
        </authorList>
    </citation>
    <scope>NUCLEOTIDE SEQUENCE [LARGE SCALE GENOMIC DNA]</scope>
    <source>
        <strain evidence="4">9a2</strain>
    </source>
</reference>
<accession>A0ABX5CIX4</accession>
<gene>
    <name evidence="3" type="ORF">C6Y39_17695</name>
</gene>
<dbReference type="InterPro" id="IPR050570">
    <property type="entry name" value="Cell_wall_metabolism_enzyme"/>
</dbReference>
<dbReference type="PANTHER" id="PTHR21666:SF294">
    <property type="entry name" value="PEPTIDASE M23"/>
    <property type="match status" value="1"/>
</dbReference>
<protein>
    <submittedName>
        <fullName evidence="3">M23 family peptidase</fullName>
    </submittedName>
</protein>
<evidence type="ECO:0000259" key="2">
    <source>
        <dbReference type="Pfam" id="PF01551"/>
    </source>
</evidence>
<feature type="transmembrane region" description="Helical" evidence="1">
    <location>
        <begin position="32"/>
        <end position="53"/>
    </location>
</feature>
<evidence type="ECO:0000313" key="4">
    <source>
        <dbReference type="Proteomes" id="UP000239539"/>
    </source>
</evidence>
<dbReference type="InterPro" id="IPR011055">
    <property type="entry name" value="Dup_hybrid_motif"/>
</dbReference>
<name>A0ABX5CIX4_9ALTE</name>
<proteinExistence type="predicted"/>
<dbReference type="CDD" id="cd12797">
    <property type="entry name" value="M23_peptidase"/>
    <property type="match status" value="1"/>
</dbReference>
<dbReference type="SUPFAM" id="SSF51261">
    <property type="entry name" value="Duplicated hybrid motif"/>
    <property type="match status" value="1"/>
</dbReference>
<dbReference type="RefSeq" id="WP_105932539.1">
    <property type="nucleotide sequence ID" value="NZ_PVNO01000031.1"/>
</dbReference>
<dbReference type="PANTHER" id="PTHR21666">
    <property type="entry name" value="PEPTIDASE-RELATED"/>
    <property type="match status" value="1"/>
</dbReference>